<dbReference type="PIRSF" id="PIRSF034888">
    <property type="entry name" value="P-loop_UCP034888"/>
    <property type="match status" value="1"/>
</dbReference>
<evidence type="ECO:0000313" key="4">
    <source>
        <dbReference type="EMBL" id="GLH45879.1"/>
    </source>
</evidence>
<sequence>MSRTLNIHNFKAFKDQSIEIRPLTLLSGLNGTGKSTTLQAIALLRQSMDASGFSNIHGLLLNGELIELGVGADVLHNEHTDNDISFIVNTADSDDYYIYKATYSSASDVLPRKTSFRKGDPIPGLYSEGFQYLKADRISPAVHYPKSHHIITVRKFLGVRGEYTAHYLNHYRDERVSDQVRLHPLAPKKNGLLAQVNAWLQEISPGASVNVEAVPRTDFMRVEYTYGSTAGIRGGDPFRATNVGFGLTYSLPIIVACLASAKGSLVLLENPEAHLHPKGQVAIGELIARAAAAGVQILVETHSDHVLNGIRIAVKEGLIPNTSVGLNFFSRADSSSQPMNAQPEISPTGRISEWPEGFFDQWDKSLDRILD</sequence>
<feature type="domain" description="ATPase AAA-type core" evidence="3">
    <location>
        <begin position="233"/>
        <end position="308"/>
    </location>
</feature>
<reference evidence="4" key="1">
    <citation type="journal article" date="2021" name="Sci. Rep.">
        <title>An efficient direct screening system for microorganisms that activate plant immune responses based on plant-microbe interactions using cultured plant cells.</title>
        <authorList>
            <person name="Kurokawa M."/>
            <person name="Nakano M."/>
            <person name="Kitahata N."/>
            <person name="Kuchitsu K."/>
            <person name="Furuya T."/>
        </authorList>
    </citation>
    <scope>NUCLEOTIDE SEQUENCE</scope>
    <source>
        <strain evidence="4">RS3R-1</strain>
    </source>
</reference>
<dbReference type="PANTHER" id="PTHR43581:SF2">
    <property type="entry name" value="EXCINUCLEASE ATPASE SUBUNIT"/>
    <property type="match status" value="1"/>
</dbReference>
<protein>
    <recommendedName>
        <fullName evidence="6">DUF3696 domain-containing protein</fullName>
    </recommendedName>
</protein>
<proteinExistence type="predicted"/>
<name>A0ABQ5PQQ3_9PSED</name>
<dbReference type="Pfam" id="PF13304">
    <property type="entry name" value="AAA_21"/>
    <property type="match status" value="1"/>
</dbReference>
<keyword evidence="5" id="KW-1185">Reference proteome</keyword>
<evidence type="ECO:0000259" key="1">
    <source>
        <dbReference type="Pfam" id="PF12476"/>
    </source>
</evidence>
<comment type="caution">
    <text evidence="4">The sequence shown here is derived from an EMBL/GenBank/DDBJ whole genome shotgun (WGS) entry which is preliminary data.</text>
</comment>
<reference evidence="4" key="2">
    <citation type="submission" date="2022-11" db="EMBL/GenBank/DDBJ databases">
        <title>Draft genome sequencing of Pseudomonas atacamensis RS3R1.</title>
        <authorList>
            <person name="Furuya T."/>
            <person name="Kaneko H."/>
        </authorList>
    </citation>
    <scope>NUCLEOTIDE SEQUENCE</scope>
    <source>
        <strain evidence="4">RS3R-1</strain>
    </source>
</reference>
<dbReference type="InterPro" id="IPR027417">
    <property type="entry name" value="P-loop_NTPase"/>
</dbReference>
<dbReference type="InterPro" id="IPR003959">
    <property type="entry name" value="ATPase_AAA_core"/>
</dbReference>
<dbReference type="InterPro" id="IPR051396">
    <property type="entry name" value="Bact_Antivir_Def_Nuclease"/>
</dbReference>
<dbReference type="InterPro" id="IPR022532">
    <property type="entry name" value="DUF3696"/>
</dbReference>
<dbReference type="Proteomes" id="UP001145022">
    <property type="component" value="Unassembled WGS sequence"/>
</dbReference>
<organism evidence="4 5">
    <name type="scientific">Pseudomonas atacamensis</name>
    <dbReference type="NCBI Taxonomy" id="2565368"/>
    <lineage>
        <taxon>Bacteria</taxon>
        <taxon>Pseudomonadati</taxon>
        <taxon>Pseudomonadota</taxon>
        <taxon>Gammaproteobacteria</taxon>
        <taxon>Pseudomonadales</taxon>
        <taxon>Pseudomonadaceae</taxon>
        <taxon>Pseudomonas</taxon>
    </lineage>
</organism>
<evidence type="ECO:0000259" key="3">
    <source>
        <dbReference type="Pfam" id="PF13304"/>
    </source>
</evidence>
<accession>A0ABQ5PQQ3</accession>
<dbReference type="Pfam" id="PF13175">
    <property type="entry name" value="AAA_15"/>
    <property type="match status" value="1"/>
</dbReference>
<evidence type="ECO:0000259" key="2">
    <source>
        <dbReference type="Pfam" id="PF13175"/>
    </source>
</evidence>
<evidence type="ECO:0000313" key="5">
    <source>
        <dbReference type="Proteomes" id="UP001145022"/>
    </source>
</evidence>
<dbReference type="Pfam" id="PF12476">
    <property type="entry name" value="DUF3696"/>
    <property type="match status" value="1"/>
</dbReference>
<reference evidence="4" key="3">
    <citation type="journal article" date="2023" name="J. Biotechnol.">
        <title>Draft Genome Sequences of Endophytic Pseudomonas Strains, Isolated from the Interior of Brassicaceae Plants.</title>
        <authorList>
            <person name="Kaneko H."/>
            <person name="Furuya T."/>
        </authorList>
    </citation>
    <scope>NUCLEOTIDE SEQUENCE</scope>
    <source>
        <strain evidence="4">RS3R-1</strain>
    </source>
</reference>
<feature type="domain" description="DUF3696" evidence="1">
    <location>
        <begin position="319"/>
        <end position="368"/>
    </location>
</feature>
<gene>
    <name evidence="4" type="ORF">RS3R1_49670</name>
</gene>
<dbReference type="InterPro" id="IPR041685">
    <property type="entry name" value="AAA_GajA/Old/RecF-like"/>
</dbReference>
<feature type="domain" description="Endonuclease GajA/Old nuclease/RecF-like AAA" evidence="2">
    <location>
        <begin position="3"/>
        <end position="93"/>
    </location>
</feature>
<dbReference type="SUPFAM" id="SSF52540">
    <property type="entry name" value="P-loop containing nucleoside triphosphate hydrolases"/>
    <property type="match status" value="1"/>
</dbReference>
<evidence type="ECO:0008006" key="6">
    <source>
        <dbReference type="Google" id="ProtNLM"/>
    </source>
</evidence>
<dbReference type="RefSeq" id="WP_281894278.1">
    <property type="nucleotide sequence ID" value="NZ_BSCQ01000047.1"/>
</dbReference>
<dbReference type="Gene3D" id="3.40.50.300">
    <property type="entry name" value="P-loop containing nucleotide triphosphate hydrolases"/>
    <property type="match status" value="2"/>
</dbReference>
<dbReference type="InterPro" id="IPR014592">
    <property type="entry name" value="P-loop_UCP034888"/>
</dbReference>
<dbReference type="EMBL" id="BSCQ01000047">
    <property type="protein sequence ID" value="GLH45879.1"/>
    <property type="molecule type" value="Genomic_DNA"/>
</dbReference>
<dbReference type="PANTHER" id="PTHR43581">
    <property type="entry name" value="ATP/GTP PHOSPHATASE"/>
    <property type="match status" value="1"/>
</dbReference>